<dbReference type="Proteomes" id="UP000005238">
    <property type="component" value="Unassembled WGS sequence"/>
</dbReference>
<dbReference type="EnsemblProtists" id="Phyra76024">
    <property type="protein sequence ID" value="Phyra76024"/>
    <property type="gene ID" value="Phyra76024"/>
</dbReference>
<accession>H3GIW0</accession>
<dbReference type="OrthoDB" id="105591at2759"/>
<dbReference type="EMBL" id="DS566012">
    <property type="status" value="NOT_ANNOTATED_CDS"/>
    <property type="molecule type" value="Genomic_DNA"/>
</dbReference>
<protein>
    <submittedName>
        <fullName evidence="1">Uncharacterized protein</fullName>
    </submittedName>
</protein>
<organism evidence="1 2">
    <name type="scientific">Phytophthora ramorum</name>
    <name type="common">Sudden oak death agent</name>
    <dbReference type="NCBI Taxonomy" id="164328"/>
    <lineage>
        <taxon>Eukaryota</taxon>
        <taxon>Sar</taxon>
        <taxon>Stramenopiles</taxon>
        <taxon>Oomycota</taxon>
        <taxon>Peronosporomycetes</taxon>
        <taxon>Peronosporales</taxon>
        <taxon>Peronosporaceae</taxon>
        <taxon>Phytophthora</taxon>
    </lineage>
</organism>
<dbReference type="HOGENOM" id="CLU_1191933_0_0_1"/>
<dbReference type="VEuPathDB" id="FungiDB:KRP22_1921"/>
<evidence type="ECO:0000313" key="2">
    <source>
        <dbReference type="Proteomes" id="UP000005238"/>
    </source>
</evidence>
<sequence>MDGLESARLQLLLGMAFGPGLLEGQAAWRDVPEVVRRSFLLLAKELRRLHRLLAANLQNPNPALQHAKDPDVQDLQSQLALLRMQIQDAQDQADARHRRTNQKLSSLWGEVAATAEAAADAQAPPDATSERLSANWETQLLLLQRRMDEQDRSFRTCRVQDQQVDQALHELQKGHVLCRQELRRLQRQFLAHDHRVVGTTVQDLQDEEEVRAPQDYKEGSGMKKKQDRAGHVLLHERFVEALKLQDRGGLSPVAEHGASASG</sequence>
<dbReference type="OMA" id="SANWETQ"/>
<evidence type="ECO:0000313" key="1">
    <source>
        <dbReference type="EnsemblProtists" id="Phyra76024"/>
    </source>
</evidence>
<proteinExistence type="predicted"/>
<dbReference type="GeneID" id="94230722"/>
<dbReference type="eggNOG" id="ENOG502R7BV">
    <property type="taxonomic scope" value="Eukaryota"/>
</dbReference>
<dbReference type="AlphaFoldDB" id="H3GIW0"/>
<keyword evidence="2" id="KW-1185">Reference proteome</keyword>
<dbReference type="InParanoid" id="H3GIW0"/>
<dbReference type="RefSeq" id="XP_067742575.1">
    <property type="nucleotide sequence ID" value="XM_067894947.1"/>
</dbReference>
<dbReference type="VEuPathDB" id="FungiDB:KRP23_9397"/>
<name>H3GIW0_PHYRM</name>
<reference evidence="2" key="1">
    <citation type="journal article" date="2006" name="Science">
        <title>Phytophthora genome sequences uncover evolutionary origins and mechanisms of pathogenesis.</title>
        <authorList>
            <person name="Tyler B.M."/>
            <person name="Tripathy S."/>
            <person name="Zhang X."/>
            <person name="Dehal P."/>
            <person name="Jiang R.H."/>
            <person name="Aerts A."/>
            <person name="Arredondo F.D."/>
            <person name="Baxter L."/>
            <person name="Bensasson D."/>
            <person name="Beynon J.L."/>
            <person name="Chapman J."/>
            <person name="Damasceno C.M."/>
            <person name="Dorrance A.E."/>
            <person name="Dou D."/>
            <person name="Dickerman A.W."/>
            <person name="Dubchak I.L."/>
            <person name="Garbelotto M."/>
            <person name="Gijzen M."/>
            <person name="Gordon S.G."/>
            <person name="Govers F."/>
            <person name="Grunwald N.J."/>
            <person name="Huang W."/>
            <person name="Ivors K.L."/>
            <person name="Jones R.W."/>
            <person name="Kamoun S."/>
            <person name="Krampis K."/>
            <person name="Lamour K.H."/>
            <person name="Lee M.K."/>
            <person name="McDonald W.H."/>
            <person name="Medina M."/>
            <person name="Meijer H.J."/>
            <person name="Nordberg E.K."/>
            <person name="Maclean D.J."/>
            <person name="Ospina-Giraldo M.D."/>
            <person name="Morris P.F."/>
            <person name="Phuntumart V."/>
            <person name="Putnam N.H."/>
            <person name="Rash S."/>
            <person name="Rose J.K."/>
            <person name="Sakihama Y."/>
            <person name="Salamov A.A."/>
            <person name="Savidor A."/>
            <person name="Scheuring C.F."/>
            <person name="Smith B.M."/>
            <person name="Sobral B.W."/>
            <person name="Terry A."/>
            <person name="Torto-Alalibo T.A."/>
            <person name="Win J."/>
            <person name="Xu Z."/>
            <person name="Zhang H."/>
            <person name="Grigoriev I.V."/>
            <person name="Rokhsar D.S."/>
            <person name="Boore J.L."/>
        </authorList>
    </citation>
    <scope>NUCLEOTIDE SEQUENCE [LARGE SCALE GENOMIC DNA]</scope>
    <source>
        <strain evidence="2">Pr102</strain>
    </source>
</reference>
<reference evidence="1" key="2">
    <citation type="submission" date="2015-06" db="UniProtKB">
        <authorList>
            <consortium name="EnsemblProtists"/>
        </authorList>
    </citation>
    <scope>IDENTIFICATION</scope>
    <source>
        <strain evidence="1">Pr102</strain>
    </source>
</reference>